<accession>A0A7S2XN74</accession>
<sequence length="183" mass="20752">MVLQKTPKKNLKRSLPSVSLSLMGCGDEVTSQLFDHWQKTPLPFIYDERLKWWDCSSDKSVMDSSENSERLSAQTGHACTSLMVAWGNDHQQHRKRLKRNIVSPEFGPVESTHISQELLQPLCLRNSTDEGEVQILVAKSQPATSALEDLCRYEEEDEHKSVSSYSMISPTAFYIMDDLAEST</sequence>
<dbReference type="PROSITE" id="PS51257">
    <property type="entry name" value="PROKAR_LIPOPROTEIN"/>
    <property type="match status" value="1"/>
</dbReference>
<proteinExistence type="predicted"/>
<evidence type="ECO:0000313" key="1">
    <source>
        <dbReference type="EMBL" id="CAD9817230.1"/>
    </source>
</evidence>
<gene>
    <name evidence="1" type="ORF">ASEP1449_LOCUS9062</name>
</gene>
<reference evidence="1" key="1">
    <citation type="submission" date="2021-01" db="EMBL/GenBank/DDBJ databases">
        <authorList>
            <person name="Corre E."/>
            <person name="Pelletier E."/>
            <person name="Niang G."/>
            <person name="Scheremetjew M."/>
            <person name="Finn R."/>
            <person name="Kale V."/>
            <person name="Holt S."/>
            <person name="Cochrane G."/>
            <person name="Meng A."/>
            <person name="Brown T."/>
            <person name="Cohen L."/>
        </authorList>
    </citation>
    <scope>NUCLEOTIDE SEQUENCE</scope>
    <source>
        <strain evidence="1">CCMP2084</strain>
    </source>
</reference>
<name>A0A7S2XN74_9STRA</name>
<organism evidence="1">
    <name type="scientific">Attheya septentrionalis</name>
    <dbReference type="NCBI Taxonomy" id="420275"/>
    <lineage>
        <taxon>Eukaryota</taxon>
        <taxon>Sar</taxon>
        <taxon>Stramenopiles</taxon>
        <taxon>Ochrophyta</taxon>
        <taxon>Bacillariophyta</taxon>
        <taxon>Coscinodiscophyceae</taxon>
        <taxon>Chaetocerotophycidae</taxon>
        <taxon>Chaetocerotales</taxon>
        <taxon>Attheyaceae</taxon>
        <taxon>Attheya</taxon>
    </lineage>
</organism>
<protein>
    <submittedName>
        <fullName evidence="1">Uncharacterized protein</fullName>
    </submittedName>
</protein>
<dbReference type="EMBL" id="HBHQ01013630">
    <property type="protein sequence ID" value="CAD9817230.1"/>
    <property type="molecule type" value="Transcribed_RNA"/>
</dbReference>
<dbReference type="AlphaFoldDB" id="A0A7S2XN74"/>